<keyword evidence="3 15" id="KW-1003">Cell membrane</keyword>
<feature type="coiled-coil region" evidence="17">
    <location>
        <begin position="63"/>
        <end position="156"/>
    </location>
</feature>
<comment type="subunit">
    <text evidence="13">F-type ATPases have 2 components, F(1) - the catalytic core - and F(0) - the membrane proton channel. F(1) has five subunits: alpha(3), beta(3), gamma(1), delta(1), epsilon(1). F(0) has four main subunits: a(1), b(2) and c(10-14). The alpha and beta chains form an alternating ring which encloses part of the gamma chain. F(1) is attached to F(0) by a central stalk formed by the gamma and epsilon chains, while a peripheral stalk is formed by the delta and b chains.</text>
</comment>
<dbReference type="SUPFAM" id="SSF81573">
    <property type="entry name" value="F1F0 ATP synthase subunit B, membrane domain"/>
    <property type="match status" value="1"/>
</dbReference>
<organism evidence="18 19">
    <name type="scientific">Persicirhabdus sediminis</name>
    <dbReference type="NCBI Taxonomy" id="454144"/>
    <lineage>
        <taxon>Bacteria</taxon>
        <taxon>Pseudomonadati</taxon>
        <taxon>Verrucomicrobiota</taxon>
        <taxon>Verrucomicrobiia</taxon>
        <taxon>Verrucomicrobiales</taxon>
        <taxon>Verrucomicrobiaceae</taxon>
        <taxon>Persicirhabdus</taxon>
    </lineage>
</organism>
<dbReference type="EMBL" id="JAENIM010000044">
    <property type="protein sequence ID" value="MBK1792234.1"/>
    <property type="molecule type" value="Genomic_DNA"/>
</dbReference>
<evidence type="ECO:0000313" key="18">
    <source>
        <dbReference type="EMBL" id="MBK1792234.1"/>
    </source>
</evidence>
<dbReference type="Proteomes" id="UP000624703">
    <property type="component" value="Unassembled WGS sequence"/>
</dbReference>
<dbReference type="InterPro" id="IPR050059">
    <property type="entry name" value="ATP_synthase_B_chain"/>
</dbReference>
<gene>
    <name evidence="15 18" type="primary">atpF</name>
    <name evidence="18" type="ORF">JIN82_13815</name>
</gene>
<evidence type="ECO:0000256" key="16">
    <source>
        <dbReference type="RuleBase" id="RU003848"/>
    </source>
</evidence>
<evidence type="ECO:0000256" key="1">
    <source>
        <dbReference type="ARBA" id="ARBA00005513"/>
    </source>
</evidence>
<dbReference type="HAMAP" id="MF_01398">
    <property type="entry name" value="ATP_synth_b_bprime"/>
    <property type="match status" value="1"/>
</dbReference>
<dbReference type="GO" id="GO:0005886">
    <property type="term" value="C:plasma membrane"/>
    <property type="evidence" value="ECO:0007669"/>
    <property type="project" value="UniProtKB-SubCell"/>
</dbReference>
<evidence type="ECO:0000256" key="14">
    <source>
        <dbReference type="ARBA" id="ARBA00037847"/>
    </source>
</evidence>
<keyword evidence="9 15" id="KW-0472">Membrane</keyword>
<dbReference type="Gene3D" id="1.20.5.620">
    <property type="entry name" value="F1F0 ATP synthase subunit B, membrane domain"/>
    <property type="match status" value="1"/>
</dbReference>
<dbReference type="InterPro" id="IPR002146">
    <property type="entry name" value="ATP_synth_b/b'su_bac/chlpt"/>
</dbReference>
<dbReference type="PANTHER" id="PTHR33445">
    <property type="entry name" value="ATP SYNTHASE SUBUNIT B', CHLOROPLASTIC"/>
    <property type="match status" value="1"/>
</dbReference>
<comment type="function">
    <text evidence="12">Component of the F(0) channel, it forms part of the peripheral stalk, linking F(1) to F(0). The b'-subunit is a diverged and duplicated form of b found in plants and photosynthetic bacteria.</text>
</comment>
<evidence type="ECO:0000313" key="19">
    <source>
        <dbReference type="Proteomes" id="UP000624703"/>
    </source>
</evidence>
<comment type="subunit">
    <text evidence="15">F-type ATPases have 2 components, F(1) - the catalytic core - and F(0) - the membrane proton channel. F(1) has five subunits: alpha(3), beta(3), gamma(1), delta(1), epsilon(1). F(0) has three main subunits: a(1), b(2) and c(10-14). The alpha and beta chains form an alternating ring which encloses part of the gamma chain. F(1) is attached to F(0) by a central stalk formed by the gamma and epsilon chains, while a peripheral stalk is formed by the delta and b chains.</text>
</comment>
<name>A0A8J7ME58_9BACT</name>
<comment type="similarity">
    <text evidence="1 15 16">Belongs to the ATPase B chain family.</text>
</comment>
<keyword evidence="2 15" id="KW-0813">Transport</keyword>
<evidence type="ECO:0000256" key="3">
    <source>
        <dbReference type="ARBA" id="ARBA00022475"/>
    </source>
</evidence>
<sequence length="188" mass="20745">MFQIINILAAAPAQAAVEGEGVVQEIARTFGLNGPMFFSQCVSFFIVILLLKKFAFGPILNMLELRSKRIEEGEEKLKRIEKQLAESEESTKIVLAEANSQAQRLIDESKESAAHINEQATQKALAEAAQIKERAQKDAENQVQQMRAELKQEFGRLVAATTTQVTGKVLTDADQDRINKEALASVEG</sequence>
<evidence type="ECO:0000256" key="13">
    <source>
        <dbReference type="ARBA" id="ARBA00026054"/>
    </source>
</evidence>
<keyword evidence="17" id="KW-0175">Coiled coil</keyword>
<dbReference type="InterPro" id="IPR028987">
    <property type="entry name" value="ATP_synth_B-like_membr_sf"/>
</dbReference>
<evidence type="ECO:0000256" key="5">
    <source>
        <dbReference type="ARBA" id="ARBA00022692"/>
    </source>
</evidence>
<evidence type="ECO:0000256" key="9">
    <source>
        <dbReference type="ARBA" id="ARBA00023136"/>
    </source>
</evidence>
<evidence type="ECO:0000256" key="4">
    <source>
        <dbReference type="ARBA" id="ARBA00022547"/>
    </source>
</evidence>
<evidence type="ECO:0000256" key="8">
    <source>
        <dbReference type="ARBA" id="ARBA00023065"/>
    </source>
</evidence>
<keyword evidence="6 15" id="KW-0375">Hydrogen ion transport</keyword>
<dbReference type="PANTHER" id="PTHR33445:SF1">
    <property type="entry name" value="ATP SYNTHASE SUBUNIT B"/>
    <property type="match status" value="1"/>
</dbReference>
<keyword evidence="19" id="KW-1185">Reference proteome</keyword>
<evidence type="ECO:0000256" key="17">
    <source>
        <dbReference type="SAM" id="Coils"/>
    </source>
</evidence>
<evidence type="ECO:0000256" key="12">
    <source>
        <dbReference type="ARBA" id="ARBA00025614"/>
    </source>
</evidence>
<dbReference type="AlphaFoldDB" id="A0A8J7ME58"/>
<evidence type="ECO:0000256" key="15">
    <source>
        <dbReference type="HAMAP-Rule" id="MF_01398"/>
    </source>
</evidence>
<proteinExistence type="inferred from homology"/>
<accession>A0A8J7ME58</accession>
<dbReference type="NCBIfam" id="TIGR01144">
    <property type="entry name" value="ATP_synt_b"/>
    <property type="match status" value="1"/>
</dbReference>
<comment type="caution">
    <text evidence="18">The sequence shown here is derived from an EMBL/GenBank/DDBJ whole genome shotgun (WGS) entry which is preliminary data.</text>
</comment>
<keyword evidence="7 15" id="KW-1133">Transmembrane helix</keyword>
<keyword evidence="8 15" id="KW-0406">Ion transport</keyword>
<keyword evidence="5 15" id="KW-0812">Transmembrane</keyword>
<dbReference type="GO" id="GO:0045259">
    <property type="term" value="C:proton-transporting ATP synthase complex"/>
    <property type="evidence" value="ECO:0007669"/>
    <property type="project" value="UniProtKB-KW"/>
</dbReference>
<dbReference type="InterPro" id="IPR005864">
    <property type="entry name" value="ATP_synth_F0_bsu_bac"/>
</dbReference>
<dbReference type="GO" id="GO:0046961">
    <property type="term" value="F:proton-transporting ATPase activity, rotational mechanism"/>
    <property type="evidence" value="ECO:0007669"/>
    <property type="project" value="TreeGrafter"/>
</dbReference>
<keyword evidence="10 15" id="KW-0066">ATP synthesis</keyword>
<dbReference type="Pfam" id="PF00430">
    <property type="entry name" value="ATP-synt_B"/>
    <property type="match status" value="1"/>
</dbReference>
<evidence type="ECO:0000256" key="10">
    <source>
        <dbReference type="ARBA" id="ARBA00023310"/>
    </source>
</evidence>
<keyword evidence="4 15" id="KW-0138">CF(0)</keyword>
<evidence type="ECO:0000256" key="7">
    <source>
        <dbReference type="ARBA" id="ARBA00022989"/>
    </source>
</evidence>
<dbReference type="CDD" id="cd06503">
    <property type="entry name" value="ATP-synt_Fo_b"/>
    <property type="match status" value="1"/>
</dbReference>
<dbReference type="GO" id="GO:0012505">
    <property type="term" value="C:endomembrane system"/>
    <property type="evidence" value="ECO:0007669"/>
    <property type="project" value="UniProtKB-SubCell"/>
</dbReference>
<protein>
    <recommendedName>
        <fullName evidence="15">ATP synthase subunit b</fullName>
    </recommendedName>
    <alternativeName>
        <fullName evidence="15">ATP synthase F(0) sector subunit b</fullName>
    </alternativeName>
    <alternativeName>
        <fullName evidence="15">ATPase subunit I</fullName>
    </alternativeName>
    <alternativeName>
        <fullName evidence="15">F-type ATPase subunit b</fullName>
        <shortName evidence="15">F-ATPase subunit b</shortName>
    </alternativeName>
</protein>
<comment type="subcellular location">
    <subcellularLocation>
        <location evidence="15">Cell membrane</location>
        <topology evidence="15">Single-pass membrane protein</topology>
    </subcellularLocation>
    <subcellularLocation>
        <location evidence="14">Endomembrane system</location>
        <topology evidence="14">Single-pass membrane protein</topology>
    </subcellularLocation>
</comment>
<reference evidence="18" key="1">
    <citation type="submission" date="2021-01" db="EMBL/GenBank/DDBJ databases">
        <title>Modified the classification status of verrucomicrobia.</title>
        <authorList>
            <person name="Feng X."/>
        </authorList>
    </citation>
    <scope>NUCLEOTIDE SEQUENCE</scope>
    <source>
        <strain evidence="18">_KCTC 22039</strain>
    </source>
</reference>
<evidence type="ECO:0000256" key="6">
    <source>
        <dbReference type="ARBA" id="ARBA00022781"/>
    </source>
</evidence>
<evidence type="ECO:0000256" key="2">
    <source>
        <dbReference type="ARBA" id="ARBA00022448"/>
    </source>
</evidence>
<dbReference type="RefSeq" id="WP_200312247.1">
    <property type="nucleotide sequence ID" value="NZ_JAENIM010000044.1"/>
</dbReference>
<evidence type="ECO:0000256" key="11">
    <source>
        <dbReference type="ARBA" id="ARBA00025198"/>
    </source>
</evidence>
<dbReference type="GO" id="GO:0046933">
    <property type="term" value="F:proton-transporting ATP synthase activity, rotational mechanism"/>
    <property type="evidence" value="ECO:0007669"/>
    <property type="project" value="UniProtKB-UniRule"/>
</dbReference>
<comment type="function">
    <text evidence="11 15">F(1)F(0) ATP synthase produces ATP from ADP in the presence of a proton or sodium gradient. F-type ATPases consist of two structural domains, F(1) containing the extramembraneous catalytic core and F(0) containing the membrane proton channel, linked together by a central stalk and a peripheral stalk. During catalysis, ATP synthesis in the catalytic domain of F(1) is coupled via a rotary mechanism of the central stalk subunits to proton translocation.</text>
</comment>